<dbReference type="RefSeq" id="YP_010667812.1">
    <property type="nucleotide sequence ID" value="NC_070952.1"/>
</dbReference>
<dbReference type="EMBL" id="MZ501267">
    <property type="protein sequence ID" value="QZA70541.1"/>
    <property type="molecule type" value="Genomic_DNA"/>
</dbReference>
<keyword evidence="1" id="KW-1133">Transmembrane helix</keyword>
<evidence type="ECO:0000313" key="3">
    <source>
        <dbReference type="Proteomes" id="UP000827517"/>
    </source>
</evidence>
<sequence>MNLMSGDDPMYLPDLPIVFSWSLSLPGVPFTSILNSVILLFNTYNIRHSSALDSEADMQITTGNPETDERFMADYLNFKMFLDGLNREYEDIQCDLQGTGIGLYMTFKCR</sequence>
<accession>A0AAE7X0P4</accession>
<dbReference type="Proteomes" id="UP000827517">
    <property type="component" value="Segment"/>
</dbReference>
<evidence type="ECO:0000313" key="2">
    <source>
        <dbReference type="EMBL" id="QZA70541.1"/>
    </source>
</evidence>
<organism evidence="2 3">
    <name type="scientific">Erwinia phage AH04</name>
    <dbReference type="NCBI Taxonomy" id="2869569"/>
    <lineage>
        <taxon>Viruses</taxon>
        <taxon>Duplodnaviria</taxon>
        <taxon>Heunggongvirae</taxon>
        <taxon>Uroviricota</taxon>
        <taxon>Caudoviricetes</taxon>
        <taxon>Chimalliviridae</taxon>
        <taxon>Meadowvirus</taxon>
        <taxon>Meadowvirus AH04</taxon>
    </lineage>
</organism>
<keyword evidence="1" id="KW-0472">Membrane</keyword>
<dbReference type="GeneID" id="77943946"/>
<feature type="transmembrane region" description="Helical" evidence="1">
    <location>
        <begin position="20"/>
        <end position="41"/>
    </location>
</feature>
<evidence type="ECO:0000256" key="1">
    <source>
        <dbReference type="SAM" id="Phobius"/>
    </source>
</evidence>
<proteinExistence type="predicted"/>
<name>A0AAE7X0P4_9CAUD</name>
<reference evidence="2" key="1">
    <citation type="submission" date="2021-07" db="EMBL/GenBank/DDBJ databases">
        <authorList>
            <person name="Roth S.J."/>
            <person name="Krukonis G.P."/>
            <person name="Delesalle V.A."/>
        </authorList>
    </citation>
    <scope>NUCLEOTIDE SEQUENCE</scope>
</reference>
<keyword evidence="1" id="KW-0812">Transmembrane</keyword>
<dbReference type="KEGG" id="vg:77943946"/>
<gene>
    <name evidence="2" type="primary">58</name>
    <name evidence="2" type="ORF">AH04_58</name>
</gene>
<protein>
    <submittedName>
        <fullName evidence="2">Uncharacterized protein</fullName>
    </submittedName>
</protein>
<keyword evidence="3" id="KW-1185">Reference proteome</keyword>